<feature type="domain" description="Serine aminopeptidase S33" evidence="1">
    <location>
        <begin position="134"/>
        <end position="380"/>
    </location>
</feature>
<dbReference type="STRING" id="1480694.DC28_07275"/>
<evidence type="ECO:0000313" key="3">
    <source>
        <dbReference type="Proteomes" id="UP000029692"/>
    </source>
</evidence>
<dbReference type="InterPro" id="IPR051044">
    <property type="entry name" value="MAG_DAG_Lipase"/>
</dbReference>
<dbReference type="Pfam" id="PF12146">
    <property type="entry name" value="Hydrolase_4"/>
    <property type="match status" value="1"/>
</dbReference>
<name>A0A098R151_9SPIO</name>
<keyword evidence="3" id="KW-1185">Reference proteome</keyword>
<evidence type="ECO:0000313" key="2">
    <source>
        <dbReference type="EMBL" id="KGE72447.1"/>
    </source>
</evidence>
<evidence type="ECO:0000259" key="1">
    <source>
        <dbReference type="Pfam" id="PF12146"/>
    </source>
</evidence>
<organism evidence="2 3">
    <name type="scientific">Spirochaeta lutea</name>
    <dbReference type="NCBI Taxonomy" id="1480694"/>
    <lineage>
        <taxon>Bacteria</taxon>
        <taxon>Pseudomonadati</taxon>
        <taxon>Spirochaetota</taxon>
        <taxon>Spirochaetia</taxon>
        <taxon>Spirochaetales</taxon>
        <taxon>Spirochaetaceae</taxon>
        <taxon>Spirochaeta</taxon>
    </lineage>
</organism>
<dbReference type="OrthoDB" id="5614837at2"/>
<dbReference type="InterPro" id="IPR029058">
    <property type="entry name" value="AB_hydrolase_fold"/>
</dbReference>
<dbReference type="EMBL" id="JNUP01000052">
    <property type="protein sequence ID" value="KGE72447.1"/>
    <property type="molecule type" value="Genomic_DNA"/>
</dbReference>
<proteinExistence type="predicted"/>
<dbReference type="eggNOG" id="COG2267">
    <property type="taxonomic scope" value="Bacteria"/>
</dbReference>
<protein>
    <recommendedName>
        <fullName evidence="1">Serine aminopeptidase S33 domain-containing protein</fullName>
    </recommendedName>
</protein>
<dbReference type="Gene3D" id="3.40.50.1820">
    <property type="entry name" value="alpha/beta hydrolase"/>
    <property type="match status" value="1"/>
</dbReference>
<reference evidence="2 3" key="1">
    <citation type="submission" date="2014-05" db="EMBL/GenBank/DDBJ databases">
        <title>De novo Genome Sequence of Spirocheata sp.</title>
        <authorList>
            <person name="Shivani Y."/>
            <person name="Subhash Y."/>
            <person name="Tushar L."/>
            <person name="Sasikala C."/>
            <person name="Ramana C.V."/>
        </authorList>
    </citation>
    <scope>NUCLEOTIDE SEQUENCE [LARGE SCALE GENOMIC DNA]</scope>
    <source>
        <strain evidence="2 3">JC230</strain>
    </source>
</reference>
<dbReference type="Proteomes" id="UP000029692">
    <property type="component" value="Unassembled WGS sequence"/>
</dbReference>
<comment type="caution">
    <text evidence="2">The sequence shown here is derived from an EMBL/GenBank/DDBJ whole genome shotgun (WGS) entry which is preliminary data.</text>
</comment>
<dbReference type="SUPFAM" id="SSF53474">
    <property type="entry name" value="alpha/beta-Hydrolases"/>
    <property type="match status" value="1"/>
</dbReference>
<dbReference type="RefSeq" id="WP_037547218.1">
    <property type="nucleotide sequence ID" value="NZ_JNUP01000052.1"/>
</dbReference>
<sequence>MKQGKMDEIPGQGRALRGEAWLGATMGVVRLDSLSRFFCSRLWLLILLFSITLAGCTSIPQDFPPEVCVTLDHLKSDLIDSSPELVSISGFDNLRAYASTFTLDSTLQRAGYLSTDEYQVFVSTHHPPEGIGVKGSVLVIHGYTAHGGHMAELTSHLVNKGWRVWLMDLPGHGMSTGGRYAIDDFRQYAEAVRTVWVKLTGESEGPFVMIGHSTGCTAILELLIQYHLGENPEKILETLPRGIILGAPLIDLPSRELRWVFNRLAGNHSIHLTGWMQQLAAFSPGVSTSDEYIRFTLQGDPLYEPVYHPSWLEAYIRWVHHRQPDLYNGRLVGGYTGSMLLIQGTADTVVEWERNIEILTSVVPEVEVGLLKDYPHTIFNMDEPERGVVFDRVSGFLSSLASE</sequence>
<dbReference type="AlphaFoldDB" id="A0A098R151"/>
<accession>A0A098R151</accession>
<gene>
    <name evidence="2" type="ORF">DC28_07275</name>
</gene>
<dbReference type="PANTHER" id="PTHR11614">
    <property type="entry name" value="PHOSPHOLIPASE-RELATED"/>
    <property type="match status" value="1"/>
</dbReference>
<dbReference type="InterPro" id="IPR022742">
    <property type="entry name" value="Hydrolase_4"/>
</dbReference>